<dbReference type="InterPro" id="IPR016039">
    <property type="entry name" value="Thiolase-like"/>
</dbReference>
<evidence type="ECO:0000313" key="2">
    <source>
        <dbReference type="EMBL" id="PKW17467.1"/>
    </source>
</evidence>
<dbReference type="GO" id="GO:0016747">
    <property type="term" value="F:acyltransferase activity, transferring groups other than amino-acyl groups"/>
    <property type="evidence" value="ECO:0007669"/>
    <property type="project" value="InterPro"/>
</dbReference>
<dbReference type="EMBL" id="PJNB01000001">
    <property type="protein sequence ID" value="PKW17467.1"/>
    <property type="molecule type" value="Genomic_DNA"/>
</dbReference>
<dbReference type="SUPFAM" id="SSF53901">
    <property type="entry name" value="Thiolase-like"/>
    <property type="match status" value="1"/>
</dbReference>
<evidence type="ECO:0000313" key="3">
    <source>
        <dbReference type="Proteomes" id="UP000233786"/>
    </source>
</evidence>
<proteinExistence type="predicted"/>
<dbReference type="Gene3D" id="3.40.47.10">
    <property type="match status" value="1"/>
</dbReference>
<sequence length="394" mass="40834">MSGARSRTAVISGIGSVAPLRQSGRTALDMIAEAVCAALRDADIDAARVGGVVTEASITPGMAKVADVAAATGMSGLAMTATSSPTGAGILQAVGVAAAVVEAGVADHVVSFFGVDWGSRRSGANDYHAAMDAKSAIERPAGFAGPPLYFATAIRRYAYTYGLRDDEVTDLLSAVAMAARANGRLHPTAQQTKPLTRADYDGSPWIATPLRRADCCLLSDGAAAVVVSNAAAVSARGGLAAVRAWAWAQDEYDDASFYSQSGLPELAAARDASDRTFTKAGLKPQDIDVVELYDCFTPATVLQLESAGFCQPGQALGHVADRALEVGGRHPVNTHGGLLAHGYLLGANHLVEAVEQIRHEAGQRQVSDAALAFVGAGPGRQYTSLVLERQENRE</sequence>
<feature type="domain" description="Thiolase C-terminal" evidence="1">
    <location>
        <begin position="266"/>
        <end position="376"/>
    </location>
</feature>
<dbReference type="PIRSF" id="PIRSF000429">
    <property type="entry name" value="Ac-CoA_Ac_transf"/>
    <property type="match status" value="1"/>
</dbReference>
<dbReference type="RefSeq" id="WP_010692695.1">
    <property type="nucleotide sequence ID" value="NZ_CP061007.1"/>
</dbReference>
<organism evidence="2 3">
    <name type="scientific">Saccharopolyspora spinosa</name>
    <dbReference type="NCBI Taxonomy" id="60894"/>
    <lineage>
        <taxon>Bacteria</taxon>
        <taxon>Bacillati</taxon>
        <taxon>Actinomycetota</taxon>
        <taxon>Actinomycetes</taxon>
        <taxon>Pseudonocardiales</taxon>
        <taxon>Pseudonocardiaceae</taxon>
        <taxon>Saccharopolyspora</taxon>
    </lineage>
</organism>
<dbReference type="PANTHER" id="PTHR42870:SF1">
    <property type="entry name" value="NON-SPECIFIC LIPID-TRANSFER PROTEIN-LIKE 2"/>
    <property type="match status" value="1"/>
</dbReference>
<dbReference type="InterPro" id="IPR002155">
    <property type="entry name" value="Thiolase"/>
</dbReference>
<dbReference type="CDD" id="cd00829">
    <property type="entry name" value="SCP-x_thiolase"/>
    <property type="match status" value="1"/>
</dbReference>
<dbReference type="InterPro" id="IPR055140">
    <property type="entry name" value="Thiolase_C_2"/>
</dbReference>
<gene>
    <name evidence="2" type="ORF">A8926_5435</name>
</gene>
<protein>
    <submittedName>
        <fullName evidence="2">Acetyl-CoA acetyltransferase</fullName>
    </submittedName>
</protein>
<dbReference type="PANTHER" id="PTHR42870">
    <property type="entry name" value="ACETYL-COA C-ACETYLTRANSFERASE"/>
    <property type="match status" value="1"/>
</dbReference>
<dbReference type="Proteomes" id="UP000233786">
    <property type="component" value="Unassembled WGS sequence"/>
</dbReference>
<dbReference type="STRING" id="994479.GCA_000194155_01012"/>
<name>A0A2N3Y3I2_SACSN</name>
<reference evidence="2" key="1">
    <citation type="submission" date="2017-12" db="EMBL/GenBank/DDBJ databases">
        <title>Sequencing the genomes of 1000 Actinobacteria strains.</title>
        <authorList>
            <person name="Klenk H.-P."/>
        </authorList>
    </citation>
    <scope>NUCLEOTIDE SEQUENCE [LARGE SCALE GENOMIC DNA]</scope>
    <source>
        <strain evidence="2">DSM 44228</strain>
    </source>
</reference>
<evidence type="ECO:0000259" key="1">
    <source>
        <dbReference type="Pfam" id="PF22691"/>
    </source>
</evidence>
<comment type="caution">
    <text evidence="2">The sequence shown here is derived from an EMBL/GenBank/DDBJ whole genome shotgun (WGS) entry which is preliminary data.</text>
</comment>
<accession>A0A2N3Y3I2</accession>
<keyword evidence="3" id="KW-1185">Reference proteome</keyword>
<dbReference type="Pfam" id="PF22691">
    <property type="entry name" value="Thiolase_C_1"/>
    <property type="match status" value="1"/>
</dbReference>
<dbReference type="AlphaFoldDB" id="A0A2N3Y3I2"/>